<evidence type="ECO:0000313" key="1">
    <source>
        <dbReference type="EMBL" id="SCJ38743.1"/>
    </source>
</evidence>
<sequence>MIEVTVHIQAPELVTAVNTLAAAISGSRLQVETHPVSDPFPAVPAEVPTPASPTTPAPAVPVTATAVAAPPQSAAETVPTTVPTEVRAYTLEDLCHAAAPLMDTTDTGANKMAELQTLLKKYGVVALTQLPAEHYAAFATDLRGMGAKI</sequence>
<proteinExistence type="predicted"/>
<reference evidence="1" key="1">
    <citation type="submission" date="2015-09" db="EMBL/GenBank/DDBJ databases">
        <authorList>
            <consortium name="Pathogen Informatics"/>
        </authorList>
    </citation>
    <scope>NUCLEOTIDE SEQUENCE</scope>
    <source>
        <strain evidence="1">2789STDY5834896</strain>
    </source>
</reference>
<dbReference type="EMBL" id="FMHG01000001">
    <property type="protein sequence ID" value="SCJ38743.1"/>
    <property type="molecule type" value="Genomic_DNA"/>
</dbReference>
<protein>
    <submittedName>
        <fullName evidence="1">Uncharacterized protein</fullName>
    </submittedName>
</protein>
<accession>A0A1C6G0F3</accession>
<gene>
    <name evidence="1" type="ORF">SAMEA3545359_00178</name>
</gene>
<organism evidence="1">
    <name type="scientific">uncultured Anaerotruncus sp</name>
    <dbReference type="NCBI Taxonomy" id="905011"/>
    <lineage>
        <taxon>Bacteria</taxon>
        <taxon>Bacillati</taxon>
        <taxon>Bacillota</taxon>
        <taxon>Clostridia</taxon>
        <taxon>Eubacteriales</taxon>
        <taxon>Oscillospiraceae</taxon>
        <taxon>Anaerotruncus</taxon>
        <taxon>environmental samples</taxon>
    </lineage>
</organism>
<name>A0A1C6G0F3_9FIRM</name>
<dbReference type="AlphaFoldDB" id="A0A1C6G0F3"/>